<feature type="coiled-coil region" evidence="6">
    <location>
        <begin position="139"/>
        <end position="166"/>
    </location>
</feature>
<dbReference type="GO" id="GO:0043023">
    <property type="term" value="F:ribosomal large subunit binding"/>
    <property type="evidence" value="ECO:0007669"/>
    <property type="project" value="TreeGrafter"/>
</dbReference>
<evidence type="ECO:0000256" key="6">
    <source>
        <dbReference type="SAM" id="Coils"/>
    </source>
</evidence>
<evidence type="ECO:0000259" key="7">
    <source>
        <dbReference type="Pfam" id="PF01765"/>
    </source>
</evidence>
<evidence type="ECO:0000256" key="4">
    <source>
        <dbReference type="ARBA" id="ARBA00022917"/>
    </source>
</evidence>
<dbReference type="Pfam" id="PF01765">
    <property type="entry name" value="RRF"/>
    <property type="match status" value="1"/>
</dbReference>
<keyword evidence="9" id="KW-1185">Reference proteome</keyword>
<dbReference type="HAMAP" id="MF_00040">
    <property type="entry name" value="RRF"/>
    <property type="match status" value="1"/>
</dbReference>
<name>A0A4P6YRN8_9LACO</name>
<dbReference type="InterPro" id="IPR002661">
    <property type="entry name" value="Ribosome_recyc_fac"/>
</dbReference>
<feature type="domain" description="Ribosome recycling factor" evidence="7">
    <location>
        <begin position="20"/>
        <end position="183"/>
    </location>
</feature>
<dbReference type="AlphaFoldDB" id="A0A4P6YRN8"/>
<dbReference type="KEGG" id="wei:EQG49_02050"/>
<dbReference type="NCBIfam" id="TIGR00496">
    <property type="entry name" value="frr"/>
    <property type="match status" value="1"/>
</dbReference>
<evidence type="ECO:0000256" key="1">
    <source>
        <dbReference type="ARBA" id="ARBA00004496"/>
    </source>
</evidence>
<dbReference type="FunFam" id="3.30.1360.40:FF:000001">
    <property type="entry name" value="Ribosome-recycling factor"/>
    <property type="match status" value="1"/>
</dbReference>
<sequence>MANPIITDAKERMTKAGDALQRDLQNIRAGRANAGILNRVQADYYGAMTPISQMASITVPEARVLLITPYDKTSLDAIEKAIYASDLGLTPSNDGSSIRLVIPQLTEERRKELAKDVKGEAENAKVSVRNVRRDAMDTLKKQQKASEITEDDLHDLEDQVQKATDAGIKNIDAIAKDKEEELLNI</sequence>
<evidence type="ECO:0000256" key="3">
    <source>
        <dbReference type="ARBA" id="ARBA00022490"/>
    </source>
</evidence>
<dbReference type="Gene3D" id="3.30.1360.40">
    <property type="match status" value="1"/>
</dbReference>
<comment type="subcellular location">
    <subcellularLocation>
        <location evidence="1 5">Cytoplasm</location>
    </subcellularLocation>
</comment>
<dbReference type="CDD" id="cd00520">
    <property type="entry name" value="RRF"/>
    <property type="match status" value="1"/>
</dbReference>
<proteinExistence type="inferred from homology"/>
<dbReference type="InterPro" id="IPR023584">
    <property type="entry name" value="Ribosome_recyc_fac_dom"/>
</dbReference>
<evidence type="ECO:0000313" key="8">
    <source>
        <dbReference type="EMBL" id="QBO35329.1"/>
    </source>
</evidence>
<evidence type="ECO:0000313" key="9">
    <source>
        <dbReference type="Proteomes" id="UP000292886"/>
    </source>
</evidence>
<keyword evidence="6" id="KW-0175">Coiled coil</keyword>
<gene>
    <name evidence="5" type="primary">frr</name>
    <name evidence="8" type="ORF">EQG49_02050</name>
</gene>
<dbReference type="Gene3D" id="1.10.132.20">
    <property type="entry name" value="Ribosome-recycling factor"/>
    <property type="match status" value="1"/>
</dbReference>
<comment type="similarity">
    <text evidence="2 5">Belongs to the RRF family.</text>
</comment>
<dbReference type="InterPro" id="IPR036191">
    <property type="entry name" value="RRF_sf"/>
</dbReference>
<dbReference type="OrthoDB" id="9804006at2"/>
<reference evidence="9" key="1">
    <citation type="submission" date="2019-03" db="EMBL/GenBank/DDBJ databases">
        <title>Weissella sp. 26KH-42 Genome sequencing.</title>
        <authorList>
            <person name="Heo J."/>
            <person name="Kim S.-J."/>
            <person name="Kim J.-S."/>
            <person name="Hong S.-B."/>
            <person name="Kwon S.-W."/>
        </authorList>
    </citation>
    <scope>NUCLEOTIDE SEQUENCE [LARGE SCALE GENOMIC DNA]</scope>
    <source>
        <strain evidence="9">26KH-42</strain>
    </source>
</reference>
<evidence type="ECO:0000256" key="5">
    <source>
        <dbReference type="HAMAP-Rule" id="MF_00040"/>
    </source>
</evidence>
<accession>A0A4P6YRN8</accession>
<protein>
    <recommendedName>
        <fullName evidence="5">Ribosome-recycling factor</fullName>
        <shortName evidence="5">RRF</shortName>
    </recommendedName>
    <alternativeName>
        <fullName evidence="5">Ribosome-releasing factor</fullName>
    </alternativeName>
</protein>
<keyword evidence="3 5" id="KW-0963">Cytoplasm</keyword>
<dbReference type="PANTHER" id="PTHR20982:SF3">
    <property type="entry name" value="MITOCHONDRIAL RIBOSOME RECYCLING FACTOR PSEUDO 1"/>
    <property type="match status" value="1"/>
</dbReference>
<organism evidence="8 9">
    <name type="scientific">Periweissella cryptocerci</name>
    <dbReference type="NCBI Taxonomy" id="2506420"/>
    <lineage>
        <taxon>Bacteria</taxon>
        <taxon>Bacillati</taxon>
        <taxon>Bacillota</taxon>
        <taxon>Bacilli</taxon>
        <taxon>Lactobacillales</taxon>
        <taxon>Lactobacillaceae</taxon>
        <taxon>Periweissella</taxon>
    </lineage>
</organism>
<keyword evidence="4 5" id="KW-0648">Protein biosynthesis</keyword>
<dbReference type="SUPFAM" id="SSF55194">
    <property type="entry name" value="Ribosome recycling factor, RRF"/>
    <property type="match status" value="1"/>
</dbReference>
<evidence type="ECO:0000256" key="2">
    <source>
        <dbReference type="ARBA" id="ARBA00005912"/>
    </source>
</evidence>
<dbReference type="EMBL" id="CP037940">
    <property type="protein sequence ID" value="QBO35329.1"/>
    <property type="molecule type" value="Genomic_DNA"/>
</dbReference>
<dbReference type="PANTHER" id="PTHR20982">
    <property type="entry name" value="RIBOSOME RECYCLING FACTOR"/>
    <property type="match status" value="1"/>
</dbReference>
<dbReference type="FunFam" id="1.10.132.20:FF:000001">
    <property type="entry name" value="Ribosome-recycling factor"/>
    <property type="match status" value="1"/>
</dbReference>
<dbReference type="GO" id="GO:0006415">
    <property type="term" value="P:translational termination"/>
    <property type="evidence" value="ECO:0007669"/>
    <property type="project" value="UniProtKB-UniRule"/>
</dbReference>
<dbReference type="RefSeq" id="WP_133362409.1">
    <property type="nucleotide sequence ID" value="NZ_CP037940.1"/>
</dbReference>
<comment type="function">
    <text evidence="5">Responsible for the release of ribosomes from messenger RNA at the termination of protein biosynthesis. May increase the efficiency of translation by recycling ribosomes from one round of translation to another.</text>
</comment>
<dbReference type="Proteomes" id="UP000292886">
    <property type="component" value="Chromosome"/>
</dbReference>
<dbReference type="GO" id="GO:0005737">
    <property type="term" value="C:cytoplasm"/>
    <property type="evidence" value="ECO:0007669"/>
    <property type="project" value="UniProtKB-SubCell"/>
</dbReference>